<keyword evidence="1" id="KW-1133">Transmembrane helix</keyword>
<proteinExistence type="predicted"/>
<evidence type="ECO:0000313" key="3">
    <source>
        <dbReference type="Proteomes" id="UP000078200"/>
    </source>
</evidence>
<keyword evidence="3" id="KW-1185">Reference proteome</keyword>
<dbReference type="EnsemblMetazoa" id="GAUT021708-RA">
    <property type="protein sequence ID" value="GAUT021708-PA"/>
    <property type="gene ID" value="GAUT021708"/>
</dbReference>
<name>A0A1A9V0G3_GLOAU</name>
<feature type="transmembrane region" description="Helical" evidence="1">
    <location>
        <begin position="6"/>
        <end position="26"/>
    </location>
</feature>
<evidence type="ECO:0000313" key="2">
    <source>
        <dbReference type="EnsemblMetazoa" id="GAUT021708-PA"/>
    </source>
</evidence>
<dbReference type="AlphaFoldDB" id="A0A1A9V0G3"/>
<keyword evidence="1" id="KW-0472">Membrane</keyword>
<protein>
    <submittedName>
        <fullName evidence="2">Uncharacterized protein</fullName>
    </submittedName>
</protein>
<reference evidence="2" key="1">
    <citation type="submission" date="2020-05" db="UniProtKB">
        <authorList>
            <consortium name="EnsemblMetazoa"/>
        </authorList>
    </citation>
    <scope>IDENTIFICATION</scope>
    <source>
        <strain evidence="2">TTRI</strain>
    </source>
</reference>
<sequence length="121" mass="14259">MLISVIMMYVCTYCLNLYVSVFRDFLKIFFQGILCKQTLIKVNKNTRIAEGFRNRFNYYMLQTDMNTTVYRKCILKRGENAVKHLTQMRKHLKLNANNVIKTAAIRLGINFRCHVSPPQTD</sequence>
<organism evidence="2 3">
    <name type="scientific">Glossina austeni</name>
    <name type="common">Savannah tsetse fly</name>
    <dbReference type="NCBI Taxonomy" id="7395"/>
    <lineage>
        <taxon>Eukaryota</taxon>
        <taxon>Metazoa</taxon>
        <taxon>Ecdysozoa</taxon>
        <taxon>Arthropoda</taxon>
        <taxon>Hexapoda</taxon>
        <taxon>Insecta</taxon>
        <taxon>Pterygota</taxon>
        <taxon>Neoptera</taxon>
        <taxon>Endopterygota</taxon>
        <taxon>Diptera</taxon>
        <taxon>Brachycera</taxon>
        <taxon>Muscomorpha</taxon>
        <taxon>Hippoboscoidea</taxon>
        <taxon>Glossinidae</taxon>
        <taxon>Glossina</taxon>
    </lineage>
</organism>
<accession>A0A1A9V0G3</accession>
<keyword evidence="1" id="KW-0812">Transmembrane</keyword>
<dbReference type="Proteomes" id="UP000078200">
    <property type="component" value="Unassembled WGS sequence"/>
</dbReference>
<dbReference type="VEuPathDB" id="VectorBase:GAUT021708"/>
<evidence type="ECO:0000256" key="1">
    <source>
        <dbReference type="SAM" id="Phobius"/>
    </source>
</evidence>